<accession>A0A0E4GXX3</accession>
<sequence length="52" mass="6197">MILSLYLSISLDVTQEFFFRRRRRAYELRIMARLKDAAESCNVIVMCMGTDY</sequence>
<dbReference type="AlphaFoldDB" id="A0A0E4GXX3"/>
<proteinExistence type="predicted"/>
<organism evidence="1 2">
    <name type="scientific">Mycobacterium lentiflavum</name>
    <dbReference type="NCBI Taxonomy" id="141349"/>
    <lineage>
        <taxon>Bacteria</taxon>
        <taxon>Bacillati</taxon>
        <taxon>Actinomycetota</taxon>
        <taxon>Actinomycetes</taxon>
        <taxon>Mycobacteriales</taxon>
        <taxon>Mycobacteriaceae</taxon>
        <taxon>Mycobacterium</taxon>
        <taxon>Mycobacterium simiae complex</taxon>
    </lineage>
</organism>
<evidence type="ECO:0000313" key="2">
    <source>
        <dbReference type="Proteomes" id="UP000199251"/>
    </source>
</evidence>
<evidence type="ECO:0000313" key="1">
    <source>
        <dbReference type="EMBL" id="CQD11822.1"/>
    </source>
</evidence>
<dbReference type="Proteomes" id="UP000199251">
    <property type="component" value="Unassembled WGS sequence"/>
</dbReference>
<dbReference type="EMBL" id="CTEE01000001">
    <property type="protein sequence ID" value="CQD11822.1"/>
    <property type="molecule type" value="Genomic_DNA"/>
</dbReference>
<protein>
    <submittedName>
        <fullName evidence="1">Uncharacterized protein</fullName>
    </submittedName>
</protein>
<gene>
    <name evidence="1" type="ORF">BN1232_02223</name>
</gene>
<name>A0A0E4GXX3_MYCLN</name>
<reference evidence="1 2" key="1">
    <citation type="submission" date="2015-03" db="EMBL/GenBank/DDBJ databases">
        <authorList>
            <person name="Urmite Genomes"/>
        </authorList>
    </citation>
    <scope>NUCLEOTIDE SEQUENCE [LARGE SCALE GENOMIC DNA]</scope>
    <source>
        <strain evidence="1 2">CSUR P1491</strain>
    </source>
</reference>